<protein>
    <recommendedName>
        <fullName evidence="3">DGQHR domain-containing protein</fullName>
    </recommendedName>
</protein>
<dbReference type="AlphaFoldDB" id="A0A915XJX6"/>
<dbReference type="EMBL" id="AP024233">
    <property type="protein sequence ID" value="BCO09222.1"/>
    <property type="molecule type" value="Genomic_DNA"/>
</dbReference>
<gene>
    <name evidence="1" type="ORF">GF1_15980</name>
</gene>
<keyword evidence="2" id="KW-1185">Reference proteome</keyword>
<organism evidence="1 2">
    <name type="scientific">Desulfolithobacter dissulfuricans</name>
    <dbReference type="NCBI Taxonomy" id="2795293"/>
    <lineage>
        <taxon>Bacteria</taxon>
        <taxon>Pseudomonadati</taxon>
        <taxon>Thermodesulfobacteriota</taxon>
        <taxon>Desulfobulbia</taxon>
        <taxon>Desulfobulbales</taxon>
        <taxon>Desulfobulbaceae</taxon>
        <taxon>Desulfolithobacter</taxon>
    </lineage>
</organism>
<reference evidence="1" key="1">
    <citation type="submission" date="2020-12" db="EMBL/GenBank/DDBJ databases">
        <title>Desulfobium dissulfuricans gen. nov., sp. nov., a novel mesophilic, sulfate-reducing bacterium isolated from a deep-sea hydrothermal vent.</title>
        <authorList>
            <person name="Hashimoto Y."/>
            <person name="Tame A."/>
            <person name="Sawayama S."/>
            <person name="Miyazaki J."/>
            <person name="Takai K."/>
            <person name="Nakagawa S."/>
        </authorList>
    </citation>
    <scope>NUCLEOTIDE SEQUENCE</scope>
    <source>
        <strain evidence="1">GF1</strain>
    </source>
</reference>
<dbReference type="KEGG" id="ddu:GF1_15980"/>
<name>A0A915XJX6_9BACT</name>
<dbReference type="Proteomes" id="UP001063350">
    <property type="component" value="Chromosome"/>
</dbReference>
<proteinExistence type="predicted"/>
<evidence type="ECO:0000313" key="2">
    <source>
        <dbReference type="Proteomes" id="UP001063350"/>
    </source>
</evidence>
<accession>A0A915XJX6</accession>
<sequence>MEDVLELQEESALDLTLSGTTGSFQVGSGLDDQHSIEVKYLLTHVGLDFSTGSAEALLDHLAPVREIFTFESLGFDEIMQRDIDDARVSSELIPYLLDEKSRDLIKLFPPIVVVVLPAEENENKPADKYPFVDEFQVEGKNGKPGRYILRSGNVGQEVFEFEQPILSGKLLKHDKVRLRLNTKKTRLVIVDGQHRAMALLALYRNLKERWSDEKRAPFKEYYSEWTQKYIQKFSLKEINLPVMLCTFPTLDERYSGEFDLKKAARSIFLTLNKTARKVSNSRNILLDDKDLIAYFLRATLSEIKNKDDRSRFSLRIFNVELDQFRDKVKIQSPIALTGVNHIYYIIEHLMLNDGYVSGIAPRTGKFSNRKDLNSYVCMERLDGRNLLGADVANITTRDNFSQSTAETLQKSFMHRYGNFIIACYEQFRPFLVHSSAVLDLETKLEVHEDRTLKPILFEGQGMSRVFYEHRKNLKTKLKNREFSTDVPKIEAIAKRLDATAERIQKSLESFQRERASLFFKNVTDKRKLKKGDDLLEQIVFWLNDLYENVLTTVAFQSALICAFFTELDKTNTKLDKISQNALDTDSTFDEYIGQINDFFTPKTSSQFRKLVSVFTGDFQGEIADWKIVKTPSTFRNVVYRGEMQPDQWPKYKYLILEIWNPTNSILNKNISQERYKCQRQIFSSLYNSIKADHCLKNSKLEENLTKDELHSIFDLTYNNYRALLKNIGSSILPKKEMKEAVSAIPATADDTVEDDQLWMSVPSE</sequence>
<evidence type="ECO:0008006" key="3">
    <source>
        <dbReference type="Google" id="ProtNLM"/>
    </source>
</evidence>
<evidence type="ECO:0000313" key="1">
    <source>
        <dbReference type="EMBL" id="BCO09222.1"/>
    </source>
</evidence>
<dbReference type="RefSeq" id="WP_267929077.1">
    <property type="nucleotide sequence ID" value="NZ_AP024233.1"/>
</dbReference>